<protein>
    <submittedName>
        <fullName evidence="2">Glycosyl hydrolase family 5</fullName>
    </submittedName>
</protein>
<dbReference type="Proteomes" id="UP000618591">
    <property type="component" value="Unassembled WGS sequence"/>
</dbReference>
<accession>A0ABQ1GDG4</accession>
<organism evidence="2 3">
    <name type="scientific">Sphingomonas psychrolutea</name>
    <dbReference type="NCBI Taxonomy" id="1259676"/>
    <lineage>
        <taxon>Bacteria</taxon>
        <taxon>Pseudomonadati</taxon>
        <taxon>Pseudomonadota</taxon>
        <taxon>Alphaproteobacteria</taxon>
        <taxon>Sphingomonadales</taxon>
        <taxon>Sphingomonadaceae</taxon>
        <taxon>Sphingomonas</taxon>
    </lineage>
</organism>
<evidence type="ECO:0000313" key="2">
    <source>
        <dbReference type="EMBL" id="GGA41668.1"/>
    </source>
</evidence>
<evidence type="ECO:0000313" key="3">
    <source>
        <dbReference type="Proteomes" id="UP000618591"/>
    </source>
</evidence>
<evidence type="ECO:0000256" key="1">
    <source>
        <dbReference type="SAM" id="MobiDB-lite"/>
    </source>
</evidence>
<proteinExistence type="predicted"/>
<sequence>MLAATLLAAGCGATKPVAPDAKPTPVTALDADTSASNIVTVDLGGGVDPSYGATPMAERVATLGLLNKRNGAARDVVLKPGKAMRIGDVVVRLRACERTAPWEQEQYTGAFVQVDVQGSDASWRRAFSGWLFKERPALNVVQHPIYDVWIKSCAMTFPLGGPDSVAGGGAPGSNDTPRSSAKKSPAAVGDAPEPTTPEIAADNATR</sequence>
<feature type="region of interest" description="Disordered" evidence="1">
    <location>
        <begin position="163"/>
        <end position="206"/>
    </location>
</feature>
<keyword evidence="3" id="KW-1185">Reference proteome</keyword>
<dbReference type="InterPro" id="IPR019225">
    <property type="entry name" value="DUF2155"/>
</dbReference>
<keyword evidence="2" id="KW-0378">Hydrolase</keyword>
<reference evidence="3" key="1">
    <citation type="journal article" date="2019" name="Int. J. Syst. Evol. Microbiol.">
        <title>The Global Catalogue of Microorganisms (GCM) 10K type strain sequencing project: providing services to taxonomists for standard genome sequencing and annotation.</title>
        <authorList>
            <consortium name="The Broad Institute Genomics Platform"/>
            <consortium name="The Broad Institute Genome Sequencing Center for Infectious Disease"/>
            <person name="Wu L."/>
            <person name="Ma J."/>
        </authorList>
    </citation>
    <scope>NUCLEOTIDE SEQUENCE [LARGE SCALE GENOMIC DNA]</scope>
    <source>
        <strain evidence="3">CGMCC 1.10106</strain>
    </source>
</reference>
<dbReference type="Pfam" id="PF09923">
    <property type="entry name" value="DUF2155"/>
    <property type="match status" value="1"/>
</dbReference>
<gene>
    <name evidence="2" type="ORF">GCM10011395_09950</name>
</gene>
<comment type="caution">
    <text evidence="2">The sequence shown here is derived from an EMBL/GenBank/DDBJ whole genome shotgun (WGS) entry which is preliminary data.</text>
</comment>
<dbReference type="GO" id="GO:0016787">
    <property type="term" value="F:hydrolase activity"/>
    <property type="evidence" value="ECO:0007669"/>
    <property type="project" value="UniProtKB-KW"/>
</dbReference>
<name>A0ABQ1GDG4_9SPHN</name>
<dbReference type="EMBL" id="BMDW01000004">
    <property type="protein sequence ID" value="GGA41668.1"/>
    <property type="molecule type" value="Genomic_DNA"/>
</dbReference>